<keyword evidence="2" id="KW-1185">Reference proteome</keyword>
<evidence type="ECO:0000313" key="2">
    <source>
        <dbReference type="Proteomes" id="UP000827872"/>
    </source>
</evidence>
<reference evidence="1" key="1">
    <citation type="submission" date="2021-08" db="EMBL/GenBank/DDBJ databases">
        <title>The first chromosome-level gecko genome reveals the dynamic sex chromosomes of Neotropical dwarf geckos (Sphaerodactylidae: Sphaerodactylus).</title>
        <authorList>
            <person name="Pinto B.J."/>
            <person name="Keating S.E."/>
            <person name="Gamble T."/>
        </authorList>
    </citation>
    <scope>NUCLEOTIDE SEQUENCE</scope>
    <source>
        <strain evidence="1">TG3544</strain>
    </source>
</reference>
<accession>A0ACB8G5J3</accession>
<evidence type="ECO:0000313" key="1">
    <source>
        <dbReference type="EMBL" id="KAH8014784.1"/>
    </source>
</evidence>
<gene>
    <name evidence="1" type="ORF">K3G42_031768</name>
</gene>
<proteinExistence type="predicted"/>
<comment type="caution">
    <text evidence="1">The sequence shown here is derived from an EMBL/GenBank/DDBJ whole genome shotgun (WGS) entry which is preliminary data.</text>
</comment>
<organism evidence="1 2">
    <name type="scientific">Sphaerodactylus townsendi</name>
    <dbReference type="NCBI Taxonomy" id="933632"/>
    <lineage>
        <taxon>Eukaryota</taxon>
        <taxon>Metazoa</taxon>
        <taxon>Chordata</taxon>
        <taxon>Craniata</taxon>
        <taxon>Vertebrata</taxon>
        <taxon>Euteleostomi</taxon>
        <taxon>Lepidosauria</taxon>
        <taxon>Squamata</taxon>
        <taxon>Bifurcata</taxon>
        <taxon>Gekkota</taxon>
        <taxon>Sphaerodactylidae</taxon>
        <taxon>Sphaerodactylus</taxon>
    </lineage>
</organism>
<dbReference type="EMBL" id="CM037615">
    <property type="protein sequence ID" value="KAH8014784.1"/>
    <property type="molecule type" value="Genomic_DNA"/>
</dbReference>
<dbReference type="Proteomes" id="UP000827872">
    <property type="component" value="Linkage Group LG02"/>
</dbReference>
<protein>
    <submittedName>
        <fullName evidence="1">Uncharacterized protein</fullName>
    </submittedName>
</protein>
<name>A0ACB8G5J3_9SAUR</name>
<sequence>MPSDGTGLCQSYSLTLQRKSPDGGFVSQDTLSLRREPDPDRGPRKGVKEDCNGDPNEIVFFLIQVGLYMEVHGNGFQSDHERVRTQLHGEVRTQLHGEAANWLVGLVEEDAPEIHNLEWFLLALWLANHLQGWPEMVLVQLFKDALDPKVLQWGLIHGDPKTLVEWIRRSGDAKLRIRQLEQSEQH</sequence>